<evidence type="ECO:0000313" key="2">
    <source>
        <dbReference type="Proteomes" id="UP000192721"/>
    </source>
</evidence>
<proteinExistence type="predicted"/>
<gene>
    <name evidence="1" type="ORF">B0T45_05970</name>
</gene>
<protein>
    <submittedName>
        <fullName evidence="1">Uncharacterized protein</fullName>
    </submittedName>
</protein>
<sequence length="214" mass="23408">MDGIKLNSKVWAGYAKAAKKVGTPYQHFRPTSASNPLASGNRLADLPVSLNANDPKYSRPNMYGKATWYAVADGAALQVGDYIVGIEGTLFVAALQQLLPIFMVDCNRTITVLRPTMDSGVGQVGYGGDTSATEQPLMTGWPASVLQWTKGEMNEVKLPGDLRVPWWTVLLPSWTGVILRMSDIITDDLNRRYVISSAELTDLGWRLTAMQSQV</sequence>
<reference evidence="1 2" key="1">
    <citation type="submission" date="2017-02" db="EMBL/GenBank/DDBJ databases">
        <title>Chromobacterium haemolyticum H5244.</title>
        <authorList>
            <person name="Gulvik C.A."/>
        </authorList>
    </citation>
    <scope>NUCLEOTIDE SEQUENCE [LARGE SCALE GENOMIC DNA]</scope>
    <source>
        <strain evidence="1 2">H5244</strain>
    </source>
</reference>
<dbReference type="EMBL" id="MUKV01000005">
    <property type="protein sequence ID" value="OQS42472.1"/>
    <property type="molecule type" value="Genomic_DNA"/>
</dbReference>
<comment type="caution">
    <text evidence="1">The sequence shown here is derived from an EMBL/GenBank/DDBJ whole genome shotgun (WGS) entry which is preliminary data.</text>
</comment>
<evidence type="ECO:0000313" key="1">
    <source>
        <dbReference type="EMBL" id="OQS42472.1"/>
    </source>
</evidence>
<name>A0A1W0D6H9_9NEIS</name>
<dbReference type="RefSeq" id="WP_081555005.1">
    <property type="nucleotide sequence ID" value="NZ_MUKV01000005.1"/>
</dbReference>
<dbReference type="AlphaFoldDB" id="A0A1W0D6H9"/>
<dbReference type="Proteomes" id="UP000192721">
    <property type="component" value="Unassembled WGS sequence"/>
</dbReference>
<accession>A0A1W0D6H9</accession>
<organism evidence="1 2">
    <name type="scientific">Chromobacterium haemolyticum</name>
    <dbReference type="NCBI Taxonomy" id="394935"/>
    <lineage>
        <taxon>Bacteria</taxon>
        <taxon>Pseudomonadati</taxon>
        <taxon>Pseudomonadota</taxon>
        <taxon>Betaproteobacteria</taxon>
        <taxon>Neisseriales</taxon>
        <taxon>Chromobacteriaceae</taxon>
        <taxon>Chromobacterium</taxon>
    </lineage>
</organism>